<organism evidence="8 9">
    <name type="scientific">Roseicella aerolata</name>
    <dbReference type="NCBI Taxonomy" id="2883479"/>
    <lineage>
        <taxon>Bacteria</taxon>
        <taxon>Pseudomonadati</taxon>
        <taxon>Pseudomonadota</taxon>
        <taxon>Alphaproteobacteria</taxon>
        <taxon>Acetobacterales</taxon>
        <taxon>Roseomonadaceae</taxon>
        <taxon>Roseicella</taxon>
    </lineage>
</organism>
<dbReference type="InterPro" id="IPR011010">
    <property type="entry name" value="DNA_brk_join_enz"/>
</dbReference>
<protein>
    <recommendedName>
        <fullName evidence="7">Tyr recombinase domain-containing protein</fullName>
    </recommendedName>
</protein>
<dbReference type="RefSeq" id="WP_226611524.1">
    <property type="nucleotide sequence ID" value="NZ_JAJAQI010000036.1"/>
</dbReference>
<evidence type="ECO:0000313" key="8">
    <source>
        <dbReference type="EMBL" id="MCB4824052.1"/>
    </source>
</evidence>
<dbReference type="GO" id="GO:0015074">
    <property type="term" value="P:DNA integration"/>
    <property type="evidence" value="ECO:0007669"/>
    <property type="project" value="UniProtKB-KW"/>
</dbReference>
<name>A0A9X1IGC9_9PROT</name>
<evidence type="ECO:0000256" key="5">
    <source>
        <dbReference type="SAM" id="Coils"/>
    </source>
</evidence>
<feature type="domain" description="Tyr recombinase" evidence="7">
    <location>
        <begin position="257"/>
        <end position="455"/>
    </location>
</feature>
<evidence type="ECO:0000256" key="1">
    <source>
        <dbReference type="ARBA" id="ARBA00008857"/>
    </source>
</evidence>
<keyword evidence="5" id="KW-0175">Coiled coil</keyword>
<evidence type="ECO:0000256" key="3">
    <source>
        <dbReference type="ARBA" id="ARBA00023125"/>
    </source>
</evidence>
<evidence type="ECO:0000259" key="7">
    <source>
        <dbReference type="PROSITE" id="PS51898"/>
    </source>
</evidence>
<proteinExistence type="inferred from homology"/>
<keyword evidence="4" id="KW-0233">DNA recombination</keyword>
<dbReference type="Gene3D" id="1.10.443.10">
    <property type="entry name" value="Intergrase catalytic core"/>
    <property type="match status" value="1"/>
</dbReference>
<comment type="similarity">
    <text evidence="1">Belongs to the 'phage' integrase family.</text>
</comment>
<dbReference type="AlphaFoldDB" id="A0A9X1IGC9"/>
<dbReference type="GO" id="GO:0006310">
    <property type="term" value="P:DNA recombination"/>
    <property type="evidence" value="ECO:0007669"/>
    <property type="project" value="UniProtKB-KW"/>
</dbReference>
<keyword evidence="2" id="KW-0229">DNA integration</keyword>
<keyword evidence="9" id="KW-1185">Reference proteome</keyword>
<gene>
    <name evidence="8" type="ORF">LHA35_20180</name>
</gene>
<keyword evidence="3" id="KW-0238">DNA-binding</keyword>
<comment type="caution">
    <text evidence="8">The sequence shown here is derived from an EMBL/GenBank/DDBJ whole genome shotgun (WGS) entry which is preliminary data.</text>
</comment>
<dbReference type="Proteomes" id="UP001139311">
    <property type="component" value="Unassembled WGS sequence"/>
</dbReference>
<dbReference type="EMBL" id="JAJAQI010000036">
    <property type="protein sequence ID" value="MCB4824052.1"/>
    <property type="molecule type" value="Genomic_DNA"/>
</dbReference>
<dbReference type="InterPro" id="IPR013762">
    <property type="entry name" value="Integrase-like_cat_sf"/>
</dbReference>
<sequence>MAQVIPLFGSRPKVDPVNSAVAPEPAQEPELAKQTAETEQVSLHDGDLVVYRRPNASSKWQYRLRLPGGEYERRTTGKRTLDDAKKVAEARYQEVRWREQRGLSTKATPFATAAEAYIAHRVRDADQAPAAKRAARMRKAEMEASMIRRYLLPHFGDAPLDEVDAQAVERFQDAYFEQWKAGQGAKRVQYRTRDNKGREYTKSLAVQMPGTHIRKPGVNSRILFERLVRHIFERAIKDGRIARTEMPELDATKFVRNRRGAFSAAEQAKLLAHLESRIEKTTKKHHQASRRLLWLWVRFHLLTGLRPGVEGTTLRFRDVEFVDGQTPHYVVRVQQGKTGSRPVVVDLRLKEVINSIEAQHPDPKPDACLWVKPNGEPTTRFGEGFKGVLEELGLSRDANGLLRTAYSMRHSFITDAIQRGVNLSMLADNAGNSVEQISAHYDHVIHTQHAAELLKGVTS</sequence>
<feature type="region of interest" description="Disordered" evidence="6">
    <location>
        <begin position="1"/>
        <end position="40"/>
    </location>
</feature>
<dbReference type="InterPro" id="IPR010998">
    <property type="entry name" value="Integrase_recombinase_N"/>
</dbReference>
<dbReference type="PROSITE" id="PS51898">
    <property type="entry name" value="TYR_RECOMBINASE"/>
    <property type="match status" value="1"/>
</dbReference>
<dbReference type="GO" id="GO:0003677">
    <property type="term" value="F:DNA binding"/>
    <property type="evidence" value="ECO:0007669"/>
    <property type="project" value="UniProtKB-KW"/>
</dbReference>
<accession>A0A9X1IGC9</accession>
<evidence type="ECO:0000256" key="4">
    <source>
        <dbReference type="ARBA" id="ARBA00023172"/>
    </source>
</evidence>
<dbReference type="InterPro" id="IPR002104">
    <property type="entry name" value="Integrase_catalytic"/>
</dbReference>
<evidence type="ECO:0000313" key="9">
    <source>
        <dbReference type="Proteomes" id="UP001139311"/>
    </source>
</evidence>
<dbReference type="SUPFAM" id="SSF56349">
    <property type="entry name" value="DNA breaking-rejoining enzymes"/>
    <property type="match status" value="1"/>
</dbReference>
<evidence type="ECO:0000256" key="6">
    <source>
        <dbReference type="SAM" id="MobiDB-lite"/>
    </source>
</evidence>
<dbReference type="PANTHER" id="PTHR30349:SF41">
    <property type="entry name" value="INTEGRASE_RECOMBINASE PROTEIN MJ0367-RELATED"/>
    <property type="match status" value="1"/>
</dbReference>
<dbReference type="CDD" id="cd00397">
    <property type="entry name" value="DNA_BRE_C"/>
    <property type="match status" value="1"/>
</dbReference>
<feature type="coiled-coil region" evidence="5">
    <location>
        <begin position="264"/>
        <end position="291"/>
    </location>
</feature>
<dbReference type="Gene3D" id="1.10.150.130">
    <property type="match status" value="1"/>
</dbReference>
<reference evidence="8" key="1">
    <citation type="submission" date="2021-10" db="EMBL/GenBank/DDBJ databases">
        <title>Roseicella aerolatum sp. nov., isolated from aerosols of e-waste dismantling site.</title>
        <authorList>
            <person name="Qin T."/>
        </authorList>
    </citation>
    <scope>NUCLEOTIDE SEQUENCE</scope>
    <source>
        <strain evidence="8">GB24</strain>
    </source>
</reference>
<dbReference type="InterPro" id="IPR050090">
    <property type="entry name" value="Tyrosine_recombinase_XerCD"/>
</dbReference>
<dbReference type="PANTHER" id="PTHR30349">
    <property type="entry name" value="PHAGE INTEGRASE-RELATED"/>
    <property type="match status" value="1"/>
</dbReference>
<evidence type="ECO:0000256" key="2">
    <source>
        <dbReference type="ARBA" id="ARBA00022908"/>
    </source>
</evidence>